<comment type="caution">
    <text evidence="1">The sequence shown here is derived from an EMBL/GenBank/DDBJ whole genome shotgun (WGS) entry which is preliminary data.</text>
</comment>
<dbReference type="EMBL" id="WNKW01000004">
    <property type="protein sequence ID" value="MTW34277.1"/>
    <property type="molecule type" value="Genomic_DNA"/>
</dbReference>
<evidence type="ECO:0000313" key="1">
    <source>
        <dbReference type="EMBL" id="MTW34277.1"/>
    </source>
</evidence>
<accession>A0ABW9SQ39</accession>
<gene>
    <name evidence="1" type="ORF">GM655_15825</name>
</gene>
<sequence>MNKELMQTNESDGKQQLMFAKFGDGRWYAILPGMEVGLRKAGAEVCLIPENVAVENS</sequence>
<dbReference type="RefSeq" id="WP_155435638.1">
    <property type="nucleotide sequence ID" value="NZ_JBHLXK010000002.1"/>
</dbReference>
<name>A0ABW9SQ39_9BURK</name>
<proteinExistence type="predicted"/>
<keyword evidence="2" id="KW-1185">Reference proteome</keyword>
<dbReference type="Proteomes" id="UP000735592">
    <property type="component" value="Unassembled WGS sequence"/>
</dbReference>
<evidence type="ECO:0000313" key="2">
    <source>
        <dbReference type="Proteomes" id="UP000735592"/>
    </source>
</evidence>
<reference evidence="1 2" key="1">
    <citation type="submission" date="2019-11" db="EMBL/GenBank/DDBJ databases">
        <title>Type strains purchased from KCTC, JCM and DSMZ.</title>
        <authorList>
            <person name="Lu H."/>
        </authorList>
    </citation>
    <scope>NUCLEOTIDE SEQUENCE [LARGE SCALE GENOMIC DNA]</scope>
    <source>
        <strain evidence="1 2">DSM 103461</strain>
    </source>
</reference>
<protein>
    <submittedName>
        <fullName evidence="1">Uncharacterized protein</fullName>
    </submittedName>
</protein>
<organism evidence="1 2">
    <name type="scientific">Pseudoduganella danionis</name>
    <dbReference type="NCBI Taxonomy" id="1890295"/>
    <lineage>
        <taxon>Bacteria</taxon>
        <taxon>Pseudomonadati</taxon>
        <taxon>Pseudomonadota</taxon>
        <taxon>Betaproteobacteria</taxon>
        <taxon>Burkholderiales</taxon>
        <taxon>Oxalobacteraceae</taxon>
        <taxon>Telluria group</taxon>
        <taxon>Pseudoduganella</taxon>
    </lineage>
</organism>